<dbReference type="InterPro" id="IPR031778">
    <property type="entry name" value="Sortilin_N"/>
</dbReference>
<protein>
    <submittedName>
        <fullName evidence="5">Putative secreted protein (Por secretion system target)</fullName>
    </submittedName>
</protein>
<dbReference type="EMBL" id="REFC01000013">
    <property type="protein sequence ID" value="RMA58483.1"/>
    <property type="molecule type" value="Genomic_DNA"/>
</dbReference>
<comment type="caution">
    <text evidence="5">The sequence shown here is derived from an EMBL/GenBank/DDBJ whole genome shotgun (WGS) entry which is preliminary data.</text>
</comment>
<gene>
    <name evidence="5" type="ORF">BXY75_1856</name>
</gene>
<accession>A0A3L9YCM0</accession>
<dbReference type="PANTHER" id="PTHR12106">
    <property type="entry name" value="SORTILIN RELATED"/>
    <property type="match status" value="1"/>
</dbReference>
<evidence type="ECO:0000259" key="3">
    <source>
        <dbReference type="Pfam" id="PF15902"/>
    </source>
</evidence>
<dbReference type="Pfam" id="PF15902">
    <property type="entry name" value="Sortilin-Vps10"/>
    <property type="match status" value="2"/>
</dbReference>
<dbReference type="InterPro" id="IPR015943">
    <property type="entry name" value="WD40/YVTN_repeat-like_dom_sf"/>
</dbReference>
<dbReference type="RefSeq" id="WP_121907435.1">
    <property type="nucleotide sequence ID" value="NZ_REFC01000013.1"/>
</dbReference>
<dbReference type="Gene3D" id="2.130.10.10">
    <property type="entry name" value="YVTN repeat-like/Quinoprotein amine dehydrogenase"/>
    <property type="match status" value="4"/>
</dbReference>
<evidence type="ECO:0000256" key="2">
    <source>
        <dbReference type="ARBA" id="ARBA00022737"/>
    </source>
</evidence>
<dbReference type="InterPro" id="IPR026444">
    <property type="entry name" value="Secre_tail"/>
</dbReference>
<dbReference type="AlphaFoldDB" id="A0A3L9YCM0"/>
<evidence type="ECO:0000256" key="1">
    <source>
        <dbReference type="ARBA" id="ARBA00022729"/>
    </source>
</evidence>
<proteinExistence type="predicted"/>
<reference evidence="5 6" key="1">
    <citation type="submission" date="2018-10" db="EMBL/GenBank/DDBJ databases">
        <title>Genomic Encyclopedia of Archaeal and Bacterial Type Strains, Phase II (KMG-II): from individual species to whole genera.</title>
        <authorList>
            <person name="Goeker M."/>
        </authorList>
    </citation>
    <scope>NUCLEOTIDE SEQUENCE [LARGE SCALE GENOMIC DNA]</scope>
    <source>
        <strain evidence="5 6">DSM 23424</strain>
    </source>
</reference>
<keyword evidence="6" id="KW-1185">Reference proteome</keyword>
<evidence type="ECO:0000313" key="6">
    <source>
        <dbReference type="Proteomes" id="UP000271339"/>
    </source>
</evidence>
<dbReference type="PANTHER" id="PTHR12106:SF27">
    <property type="entry name" value="SORTILIN-RELATED RECEPTOR"/>
    <property type="match status" value="1"/>
</dbReference>
<feature type="domain" description="Secretion system C-terminal sorting" evidence="4">
    <location>
        <begin position="751"/>
        <end position="822"/>
    </location>
</feature>
<organism evidence="5 6">
    <name type="scientific">Ulvibacter antarcticus</name>
    <dbReference type="NCBI Taxonomy" id="442714"/>
    <lineage>
        <taxon>Bacteria</taxon>
        <taxon>Pseudomonadati</taxon>
        <taxon>Bacteroidota</taxon>
        <taxon>Flavobacteriia</taxon>
        <taxon>Flavobacteriales</taxon>
        <taxon>Flavobacteriaceae</taxon>
        <taxon>Ulvibacter</taxon>
    </lineage>
</organism>
<dbReference type="CDD" id="cd15482">
    <property type="entry name" value="Sialidase_non-viral"/>
    <property type="match status" value="1"/>
</dbReference>
<sequence length="824" mass="89369">MRYYLLLFVAILGGMATVQSQEYLGMIEQGTYSVQEIVDNAEIYFENKDKGRGSGYKQFKRWEYNAKRLQNEDGYLRSVSEDLAELERYNAYLNNTAHNRVTLTDNWQELGPQNWNATSSWNPGVGRITGIAVDKTNSDHIIVGANTGGVWKTTDAGQTWTPLNDYFTNLKVYSVAIDPSNSDTYYFGSTDGFLFRSTDAGATWTQIADLGSADVNKILIHPTDSDIIFASGGGVWRTVDGGANWTQPLFGGYDIEFKPGDPSTVYATGNNFFKSTDGGANFSAGSGFGTGPKMMGVSPADPTVVYVLEASSGSFGGFYKSTNSGDSFTELDHTGRNYFGYDTAGFSSGGQAPRDMDVAVNPTNIDEVHIAGVLTWRSLDGGVSFTCTADWIPGNAASAGIGYCHADVDILEFDGTTLFAGTDGGIFKAENTLTLDENYYEDITTGMGIRQFYKIGVSQTPSVVITGGSQDNGSSFYNETSGWRDWIGADGMEGMVDKDAATTMYGMIQFGGLYRSMNGGISVTGLSGPGGSGDWVSPMEQDPSVTNTIYVGYDAVHKSTDRGNTWAQISQIFTGDLSNLKIAPNNNQIMYASRSAFIYKTEDGGATNWTQLATPGGLINSIAIHPTNPNKIAVATSGTFKVYVSNDGGATWDSYLHNLPAFSALSVIWDDNGADALYLGMDYGIYYIDNTFSEWQPYNNNIPNVIINEFDINHTTGMIYAGTYGRGLWVSPVGRPGLGISDLFSENDLKLYPNPAGDQISISLPRTVEADIRVFSVLGKLMIYEANQTVSNNYTLSLSSLASGMYFIRINSENGTVTKQFIKE</sequence>
<dbReference type="Pfam" id="PF18962">
    <property type="entry name" value="Por_Secre_tail"/>
    <property type="match status" value="1"/>
</dbReference>
<feature type="domain" description="Sortilin N-terminal" evidence="3">
    <location>
        <begin position="556"/>
        <end position="659"/>
    </location>
</feature>
<dbReference type="InterPro" id="IPR050310">
    <property type="entry name" value="VPS10-sortilin"/>
</dbReference>
<evidence type="ECO:0000313" key="5">
    <source>
        <dbReference type="EMBL" id="RMA58483.1"/>
    </source>
</evidence>
<dbReference type="SUPFAM" id="SSF110296">
    <property type="entry name" value="Oligoxyloglucan reducing end-specific cellobiohydrolase"/>
    <property type="match status" value="2"/>
</dbReference>
<evidence type="ECO:0000259" key="4">
    <source>
        <dbReference type="Pfam" id="PF18962"/>
    </source>
</evidence>
<keyword evidence="1" id="KW-0732">Signal</keyword>
<feature type="domain" description="Sortilin N-terminal" evidence="3">
    <location>
        <begin position="150"/>
        <end position="231"/>
    </location>
</feature>
<dbReference type="NCBIfam" id="TIGR04183">
    <property type="entry name" value="Por_Secre_tail"/>
    <property type="match status" value="1"/>
</dbReference>
<name>A0A3L9YCM0_9FLAO</name>
<keyword evidence="2" id="KW-0677">Repeat</keyword>
<dbReference type="Proteomes" id="UP000271339">
    <property type="component" value="Unassembled WGS sequence"/>
</dbReference>
<dbReference type="OrthoDB" id="9757947at2"/>